<name>A0ABD1NR82_9LAMI</name>
<keyword evidence="1" id="KW-0175">Coiled coil</keyword>
<dbReference type="AlphaFoldDB" id="A0ABD1NR82"/>
<sequence>MIEESLDKSMNKQWNEYRCKLHKDFKNVAALKILDVLKGASLTLSQSRRKCLNFIFHAKFSTGREPRFFAFNRESNMQSSIGKRFGYSEPHKSLSRKMRLGDDAASLENAALRTRVKDLEDQLKNWSDVLSRIPRDILLPVQNGTSQASSSNEDL</sequence>
<feature type="coiled-coil region" evidence="1">
    <location>
        <begin position="102"/>
        <end position="129"/>
    </location>
</feature>
<organism evidence="2 3">
    <name type="scientific">Abeliophyllum distichum</name>
    <dbReference type="NCBI Taxonomy" id="126358"/>
    <lineage>
        <taxon>Eukaryota</taxon>
        <taxon>Viridiplantae</taxon>
        <taxon>Streptophyta</taxon>
        <taxon>Embryophyta</taxon>
        <taxon>Tracheophyta</taxon>
        <taxon>Spermatophyta</taxon>
        <taxon>Magnoliopsida</taxon>
        <taxon>eudicotyledons</taxon>
        <taxon>Gunneridae</taxon>
        <taxon>Pentapetalae</taxon>
        <taxon>asterids</taxon>
        <taxon>lamiids</taxon>
        <taxon>Lamiales</taxon>
        <taxon>Oleaceae</taxon>
        <taxon>Forsythieae</taxon>
        <taxon>Abeliophyllum</taxon>
    </lineage>
</organism>
<protein>
    <submittedName>
        <fullName evidence="2">Uncharacterized protein</fullName>
    </submittedName>
</protein>
<evidence type="ECO:0000256" key="1">
    <source>
        <dbReference type="SAM" id="Coils"/>
    </source>
</evidence>
<evidence type="ECO:0000313" key="2">
    <source>
        <dbReference type="EMBL" id="KAL2453459.1"/>
    </source>
</evidence>
<proteinExistence type="predicted"/>
<accession>A0ABD1NR82</accession>
<dbReference type="Proteomes" id="UP001604336">
    <property type="component" value="Unassembled WGS sequence"/>
</dbReference>
<evidence type="ECO:0000313" key="3">
    <source>
        <dbReference type="Proteomes" id="UP001604336"/>
    </source>
</evidence>
<comment type="caution">
    <text evidence="2">The sequence shown here is derived from an EMBL/GenBank/DDBJ whole genome shotgun (WGS) entry which is preliminary data.</text>
</comment>
<keyword evidence="3" id="KW-1185">Reference proteome</keyword>
<dbReference type="EMBL" id="JBFOLK010000675">
    <property type="protein sequence ID" value="KAL2453459.1"/>
    <property type="molecule type" value="Genomic_DNA"/>
</dbReference>
<gene>
    <name evidence="2" type="ORF">Adt_49041</name>
</gene>
<reference evidence="3" key="1">
    <citation type="submission" date="2024-07" db="EMBL/GenBank/DDBJ databases">
        <title>Two chromosome-level genome assemblies of Korean endemic species Abeliophyllum distichum and Forsythia ovata (Oleaceae).</title>
        <authorList>
            <person name="Jang H."/>
        </authorList>
    </citation>
    <scope>NUCLEOTIDE SEQUENCE [LARGE SCALE GENOMIC DNA]</scope>
</reference>